<dbReference type="Proteomes" id="UP001596065">
    <property type="component" value="Unassembled WGS sequence"/>
</dbReference>
<dbReference type="Pfam" id="PF01476">
    <property type="entry name" value="LysM"/>
    <property type="match status" value="1"/>
</dbReference>
<dbReference type="InterPro" id="IPR036779">
    <property type="entry name" value="LysM_dom_sf"/>
</dbReference>
<dbReference type="PROSITE" id="PS51782">
    <property type="entry name" value="LYSM"/>
    <property type="match status" value="1"/>
</dbReference>
<feature type="domain" description="LysM" evidence="1">
    <location>
        <begin position="8"/>
        <end position="55"/>
    </location>
</feature>
<evidence type="ECO:0000313" key="3">
    <source>
        <dbReference type="Proteomes" id="UP001596065"/>
    </source>
</evidence>
<gene>
    <name evidence="2" type="ORF">ACFP3J_18810</name>
</gene>
<dbReference type="SUPFAM" id="SSF54106">
    <property type="entry name" value="LysM domain"/>
    <property type="match status" value="1"/>
</dbReference>
<dbReference type="InterPro" id="IPR052196">
    <property type="entry name" value="Bact_Kbp"/>
</dbReference>
<dbReference type="InterPro" id="IPR018392">
    <property type="entry name" value="LysM"/>
</dbReference>
<organism evidence="2 3">
    <name type="scientific">Streptomyces nogalater</name>
    <dbReference type="NCBI Taxonomy" id="38314"/>
    <lineage>
        <taxon>Bacteria</taxon>
        <taxon>Bacillati</taxon>
        <taxon>Actinomycetota</taxon>
        <taxon>Actinomycetes</taxon>
        <taxon>Kitasatosporales</taxon>
        <taxon>Streptomycetaceae</taxon>
        <taxon>Streptomyces</taxon>
    </lineage>
</organism>
<evidence type="ECO:0000259" key="1">
    <source>
        <dbReference type="PROSITE" id="PS51782"/>
    </source>
</evidence>
<sequence>MRTATGTGDYTVREGDTLSTIAARHGSTWQRIYAANRAVIGDDPDMIVPGQRLEL</sequence>
<reference evidence="3" key="1">
    <citation type="journal article" date="2019" name="Int. J. Syst. Evol. Microbiol.">
        <title>The Global Catalogue of Microorganisms (GCM) 10K type strain sequencing project: providing services to taxonomists for standard genome sequencing and annotation.</title>
        <authorList>
            <consortium name="The Broad Institute Genomics Platform"/>
            <consortium name="The Broad Institute Genome Sequencing Center for Infectious Disease"/>
            <person name="Wu L."/>
            <person name="Ma J."/>
        </authorList>
    </citation>
    <scope>NUCLEOTIDE SEQUENCE [LARGE SCALE GENOMIC DNA]</scope>
    <source>
        <strain evidence="3">KCTC 5701</strain>
    </source>
</reference>
<keyword evidence="3" id="KW-1185">Reference proteome</keyword>
<dbReference type="PANTHER" id="PTHR34700">
    <property type="entry name" value="POTASSIUM BINDING PROTEIN KBP"/>
    <property type="match status" value="1"/>
</dbReference>
<dbReference type="SMART" id="SM00257">
    <property type="entry name" value="LysM"/>
    <property type="match status" value="1"/>
</dbReference>
<comment type="caution">
    <text evidence="2">The sequence shown here is derived from an EMBL/GenBank/DDBJ whole genome shotgun (WGS) entry which is preliminary data.</text>
</comment>
<dbReference type="Gene3D" id="3.10.350.10">
    <property type="entry name" value="LysM domain"/>
    <property type="match status" value="1"/>
</dbReference>
<protein>
    <submittedName>
        <fullName evidence="2">LysM peptidoglycan-binding domain-containing protein</fullName>
    </submittedName>
</protein>
<proteinExistence type="predicted"/>
<dbReference type="PANTHER" id="PTHR34700:SF4">
    <property type="entry name" value="PHAGE-LIKE ELEMENT PBSX PROTEIN XKDP"/>
    <property type="match status" value="1"/>
</dbReference>
<accession>A0ABW0WH06</accession>
<name>A0ABW0WH06_STRNO</name>
<evidence type="ECO:0000313" key="2">
    <source>
        <dbReference type="EMBL" id="MFC5657532.1"/>
    </source>
</evidence>
<dbReference type="EMBL" id="JBHSOE010000030">
    <property type="protein sequence ID" value="MFC5657532.1"/>
    <property type="molecule type" value="Genomic_DNA"/>
</dbReference>
<dbReference type="CDD" id="cd00118">
    <property type="entry name" value="LysM"/>
    <property type="match status" value="1"/>
</dbReference>